<dbReference type="AlphaFoldDB" id="A0A8B8EYG7"/>
<evidence type="ECO:0000256" key="1">
    <source>
        <dbReference type="SAM" id="MobiDB-lite"/>
    </source>
</evidence>
<dbReference type="GeneID" id="111137689"/>
<name>A0A8B8EYG7_CRAVI</name>
<evidence type="ECO:0000313" key="2">
    <source>
        <dbReference type="Proteomes" id="UP000694844"/>
    </source>
</evidence>
<protein>
    <submittedName>
        <fullName evidence="3">Stress response protein NST1-like isoform X1</fullName>
    </submittedName>
</protein>
<reference evidence="3" key="1">
    <citation type="submission" date="2025-08" db="UniProtKB">
        <authorList>
            <consortium name="RefSeq"/>
        </authorList>
    </citation>
    <scope>IDENTIFICATION</scope>
    <source>
        <tissue evidence="3">Whole sample</tissue>
    </source>
</reference>
<dbReference type="PANTHER" id="PTHR35253:SF1">
    <property type="entry name" value="COILED-COIL DOMAIN-CONTAINING PROTEIN 152"/>
    <property type="match status" value="1"/>
</dbReference>
<dbReference type="Proteomes" id="UP000694844">
    <property type="component" value="Chromosome 5"/>
</dbReference>
<keyword evidence="2" id="KW-1185">Reference proteome</keyword>
<dbReference type="KEGG" id="cvn:111137689"/>
<dbReference type="InterPro" id="IPR038827">
    <property type="entry name" value="CCDC152"/>
</dbReference>
<gene>
    <name evidence="3" type="primary">LOC111137689</name>
</gene>
<organism evidence="2 3">
    <name type="scientific">Crassostrea virginica</name>
    <name type="common">Eastern oyster</name>
    <dbReference type="NCBI Taxonomy" id="6565"/>
    <lineage>
        <taxon>Eukaryota</taxon>
        <taxon>Metazoa</taxon>
        <taxon>Spiralia</taxon>
        <taxon>Lophotrochozoa</taxon>
        <taxon>Mollusca</taxon>
        <taxon>Bivalvia</taxon>
        <taxon>Autobranchia</taxon>
        <taxon>Pteriomorphia</taxon>
        <taxon>Ostreida</taxon>
        <taxon>Ostreoidea</taxon>
        <taxon>Ostreidae</taxon>
        <taxon>Crassostrea</taxon>
    </lineage>
</organism>
<proteinExistence type="predicted"/>
<dbReference type="PANTHER" id="PTHR35253">
    <property type="entry name" value="COILED-COIL DOMAIN-CONTAINING PROTEIN 152"/>
    <property type="match status" value="1"/>
</dbReference>
<dbReference type="OrthoDB" id="10053382at2759"/>
<feature type="region of interest" description="Disordered" evidence="1">
    <location>
        <begin position="258"/>
        <end position="283"/>
    </location>
</feature>
<evidence type="ECO:0000313" key="3">
    <source>
        <dbReference type="RefSeq" id="XP_022344982.1"/>
    </source>
</evidence>
<sequence length="283" mass="33840">MWSTNENMDVKNDHIAKKGKNFEPFHQDSINYTDLAKFSSAFDKWCNSSLALLKTNSDLTDELDRQRLANKNLTEKVSSLMAENQQLHDAVNSLYRKMQMYCDLEKEAEDLRDLVETKNRNYVQIQQELKESKEFSLEKENLLRQDFKNEREALQRDFSEKMEKTTRFYEDLIQKKNNEKQELEEVVRRRDVEHKAEKAQLTAEWEDRVSNLRQKLEHKQAKRSGANNQEIFRMKFLNLKQEYDVEMKRLQQVIQSQEERLRARSTEPTAPFPGRPSLKKRKL</sequence>
<dbReference type="RefSeq" id="XP_022344982.1">
    <property type="nucleotide sequence ID" value="XM_022489274.1"/>
</dbReference>
<accession>A0A8B8EYG7</accession>